<reference evidence="2" key="1">
    <citation type="submission" date="2018-05" db="EMBL/GenBank/DDBJ databases">
        <title>Draft genome of Mucuna pruriens seed.</title>
        <authorList>
            <person name="Nnadi N.E."/>
            <person name="Vos R."/>
            <person name="Hasami M.H."/>
            <person name="Devisetty U.K."/>
            <person name="Aguiy J.C."/>
        </authorList>
    </citation>
    <scope>NUCLEOTIDE SEQUENCE [LARGE SCALE GENOMIC DNA]</scope>
    <source>
        <strain evidence="2">JCA_2017</strain>
    </source>
</reference>
<sequence length="225" mass="24469">METREELRSILPYLPVVVRSSSPFWPSQAVETLRELGRGRVDSGHHLFLAISDLRNALSLSSEPLAPSVSHGYALFFDEVMSGEESRKWFQEVVPALGNLLLRLPSLLEAHYESADNMTTHGEAALLTTTALRLLDSQQPGIVFLTQSSSEVVVVVVRCPNPLVDTGLEDPLCAATRRSRGSSLLALEPHAPPSRPSFSVVSPPFYSSAPFLPIPTLKSLVGSIV</sequence>
<dbReference type="Proteomes" id="UP000257109">
    <property type="component" value="Unassembled WGS sequence"/>
</dbReference>
<dbReference type="PANTHER" id="PTHR12837">
    <property type="entry name" value="POLY ADP-RIBOSE GLYCOHYDROLASE"/>
    <property type="match status" value="1"/>
</dbReference>
<protein>
    <submittedName>
        <fullName evidence="2">Poly(ADP-ribose) glycohydrolase 1</fullName>
    </submittedName>
</protein>
<dbReference type="OrthoDB" id="1937899at2759"/>
<dbReference type="GO" id="GO:0006282">
    <property type="term" value="P:regulation of DNA repair"/>
    <property type="evidence" value="ECO:0007669"/>
    <property type="project" value="InterPro"/>
</dbReference>
<accession>A0A371EWU7</accession>
<dbReference type="EMBL" id="QJKJ01011697">
    <property type="protein sequence ID" value="RDX70463.1"/>
    <property type="molecule type" value="Genomic_DNA"/>
</dbReference>
<dbReference type="GO" id="GO:0009225">
    <property type="term" value="P:nucleotide-sugar metabolic process"/>
    <property type="evidence" value="ECO:0007669"/>
    <property type="project" value="TreeGrafter"/>
</dbReference>
<keyword evidence="3" id="KW-1185">Reference proteome</keyword>
<dbReference type="PANTHER" id="PTHR12837:SF0">
    <property type="entry name" value="POLY(ADP-RIBOSE) GLYCOHYDROLASE"/>
    <property type="match status" value="1"/>
</dbReference>
<gene>
    <name evidence="2" type="primary">PARG1</name>
    <name evidence="2" type="ORF">CR513_50290</name>
</gene>
<name>A0A371EWU7_MUCPR</name>
<evidence type="ECO:0000313" key="2">
    <source>
        <dbReference type="EMBL" id="RDX70463.1"/>
    </source>
</evidence>
<evidence type="ECO:0000259" key="1">
    <source>
        <dbReference type="Pfam" id="PF20811"/>
    </source>
</evidence>
<dbReference type="GO" id="GO:0004649">
    <property type="term" value="F:poly(ADP-ribose) glycohydrolase activity"/>
    <property type="evidence" value="ECO:0007669"/>
    <property type="project" value="InterPro"/>
</dbReference>
<dbReference type="InterPro" id="IPR007724">
    <property type="entry name" value="Poly_GlycHdrlase"/>
</dbReference>
<dbReference type="AlphaFoldDB" id="A0A371EWU7"/>
<comment type="caution">
    <text evidence="2">The sequence shown here is derived from an EMBL/GenBank/DDBJ whole genome shotgun (WGS) entry which is preliminary data.</text>
</comment>
<feature type="domain" description="PARG helical" evidence="1">
    <location>
        <begin position="81"/>
        <end position="149"/>
    </location>
</feature>
<dbReference type="Pfam" id="PF20811">
    <property type="entry name" value="PARG_cat_N"/>
    <property type="match status" value="1"/>
</dbReference>
<feature type="non-terminal residue" evidence="2">
    <location>
        <position position="225"/>
    </location>
</feature>
<dbReference type="GO" id="GO:1990966">
    <property type="term" value="P:ATP generation from poly-ADP-D-ribose"/>
    <property type="evidence" value="ECO:0007669"/>
    <property type="project" value="TreeGrafter"/>
</dbReference>
<evidence type="ECO:0000313" key="3">
    <source>
        <dbReference type="Proteomes" id="UP000257109"/>
    </source>
</evidence>
<dbReference type="GO" id="GO:0005634">
    <property type="term" value="C:nucleus"/>
    <property type="evidence" value="ECO:0007669"/>
    <property type="project" value="TreeGrafter"/>
</dbReference>
<dbReference type="GO" id="GO:0005975">
    <property type="term" value="P:carbohydrate metabolic process"/>
    <property type="evidence" value="ECO:0007669"/>
    <property type="project" value="InterPro"/>
</dbReference>
<dbReference type="STRING" id="157652.A0A371EWU7"/>
<dbReference type="GO" id="GO:0005737">
    <property type="term" value="C:cytoplasm"/>
    <property type="evidence" value="ECO:0007669"/>
    <property type="project" value="TreeGrafter"/>
</dbReference>
<proteinExistence type="predicted"/>
<dbReference type="InterPro" id="IPR048362">
    <property type="entry name" value="PARG_helical"/>
</dbReference>
<organism evidence="2 3">
    <name type="scientific">Mucuna pruriens</name>
    <name type="common">Velvet bean</name>
    <name type="synonym">Dolichos pruriens</name>
    <dbReference type="NCBI Taxonomy" id="157652"/>
    <lineage>
        <taxon>Eukaryota</taxon>
        <taxon>Viridiplantae</taxon>
        <taxon>Streptophyta</taxon>
        <taxon>Embryophyta</taxon>
        <taxon>Tracheophyta</taxon>
        <taxon>Spermatophyta</taxon>
        <taxon>Magnoliopsida</taxon>
        <taxon>eudicotyledons</taxon>
        <taxon>Gunneridae</taxon>
        <taxon>Pentapetalae</taxon>
        <taxon>rosids</taxon>
        <taxon>fabids</taxon>
        <taxon>Fabales</taxon>
        <taxon>Fabaceae</taxon>
        <taxon>Papilionoideae</taxon>
        <taxon>50 kb inversion clade</taxon>
        <taxon>NPAAA clade</taxon>
        <taxon>indigoferoid/millettioid clade</taxon>
        <taxon>Phaseoleae</taxon>
        <taxon>Mucuna</taxon>
    </lineage>
</organism>